<dbReference type="InterPro" id="IPR029058">
    <property type="entry name" value="AB_hydrolase_fold"/>
</dbReference>
<dbReference type="SUPFAM" id="SSF53474">
    <property type="entry name" value="alpha/beta-Hydrolases"/>
    <property type="match status" value="1"/>
</dbReference>
<proteinExistence type="predicted"/>
<feature type="domain" description="AB hydrolase-1" evidence="1">
    <location>
        <begin position="33"/>
        <end position="344"/>
    </location>
</feature>
<accession>A0A8H7CKY2</accession>
<keyword evidence="3" id="KW-1185">Reference proteome</keyword>
<dbReference type="InterPro" id="IPR000073">
    <property type="entry name" value="AB_hydrolase_1"/>
</dbReference>
<dbReference type="Proteomes" id="UP000620124">
    <property type="component" value="Unassembled WGS sequence"/>
</dbReference>
<dbReference type="AlphaFoldDB" id="A0A8H7CKY2"/>
<evidence type="ECO:0000313" key="2">
    <source>
        <dbReference type="EMBL" id="KAF7341425.1"/>
    </source>
</evidence>
<reference evidence="2" key="1">
    <citation type="submission" date="2020-05" db="EMBL/GenBank/DDBJ databases">
        <title>Mycena genomes resolve the evolution of fungal bioluminescence.</title>
        <authorList>
            <person name="Tsai I.J."/>
        </authorList>
    </citation>
    <scope>NUCLEOTIDE SEQUENCE</scope>
    <source>
        <strain evidence="2">CCC161011</strain>
    </source>
</reference>
<sequence>MINYTEHTVKLPDGIELLYTDSGAPISASYTTLIVLHGSGFNGDGFVPLHEFAHRNDLRVILWNRRDYRGSTKYTDAELEDLAAGRKVFQDRLAMQLAWFLEHFIKHENTPKISVDHGSGGFILIGWSFGNATTLSLLADPAVLPTALYETIEPYLRSVVLYDPPYIALGYELPGHESVYDPFTDPDCSTPAAIYDNFKHWVSSYYTHPDIASGKPSGMSFAKRTAKRTYVGWSEEQRARYFDGEAAVRSELPAYAPPMQATLKAQTHEALLNEKLVSCYFPKVKILHISGTETCYYCMWGYMESFRLYNEAVGREEKVRTTKFKLVEGGNHFLHYDIPEEFLREVVQGCQDL</sequence>
<dbReference type="EMBL" id="JACAZI010000018">
    <property type="protein sequence ID" value="KAF7341425.1"/>
    <property type="molecule type" value="Genomic_DNA"/>
</dbReference>
<evidence type="ECO:0000259" key="1">
    <source>
        <dbReference type="Pfam" id="PF12697"/>
    </source>
</evidence>
<dbReference type="Pfam" id="PF12697">
    <property type="entry name" value="Abhydrolase_6"/>
    <property type="match status" value="1"/>
</dbReference>
<dbReference type="OrthoDB" id="5311491at2759"/>
<evidence type="ECO:0000313" key="3">
    <source>
        <dbReference type="Proteomes" id="UP000620124"/>
    </source>
</evidence>
<name>A0A8H7CKY2_9AGAR</name>
<organism evidence="2 3">
    <name type="scientific">Mycena venus</name>
    <dbReference type="NCBI Taxonomy" id="2733690"/>
    <lineage>
        <taxon>Eukaryota</taxon>
        <taxon>Fungi</taxon>
        <taxon>Dikarya</taxon>
        <taxon>Basidiomycota</taxon>
        <taxon>Agaricomycotina</taxon>
        <taxon>Agaricomycetes</taxon>
        <taxon>Agaricomycetidae</taxon>
        <taxon>Agaricales</taxon>
        <taxon>Marasmiineae</taxon>
        <taxon>Mycenaceae</taxon>
        <taxon>Mycena</taxon>
    </lineage>
</organism>
<comment type="caution">
    <text evidence="2">The sequence shown here is derived from an EMBL/GenBank/DDBJ whole genome shotgun (WGS) entry which is preliminary data.</text>
</comment>
<protein>
    <submittedName>
        <fullName evidence="2">Aminodeoxychorismate synthase</fullName>
    </submittedName>
</protein>
<dbReference type="Gene3D" id="3.40.50.1820">
    <property type="entry name" value="alpha/beta hydrolase"/>
    <property type="match status" value="1"/>
</dbReference>
<gene>
    <name evidence="2" type="ORF">MVEN_01879600</name>
</gene>